<name>A0A833VSM0_9POAL</name>
<dbReference type="Pfam" id="PF03478">
    <property type="entry name" value="Beta-prop_KIB1-4"/>
    <property type="match status" value="1"/>
</dbReference>
<dbReference type="EMBL" id="SWLB01000003">
    <property type="protein sequence ID" value="KAF3340440.1"/>
    <property type="molecule type" value="Genomic_DNA"/>
</dbReference>
<dbReference type="PANTHER" id="PTHR44259">
    <property type="entry name" value="OS07G0183000 PROTEIN-RELATED"/>
    <property type="match status" value="1"/>
</dbReference>
<evidence type="ECO:0000313" key="3">
    <source>
        <dbReference type="Proteomes" id="UP000623129"/>
    </source>
</evidence>
<dbReference type="Gene3D" id="1.20.1280.50">
    <property type="match status" value="1"/>
</dbReference>
<proteinExistence type="predicted"/>
<protein>
    <submittedName>
        <fullName evidence="2">F-box protein SKIP23</fullName>
    </submittedName>
</protein>
<evidence type="ECO:0000259" key="1">
    <source>
        <dbReference type="SMART" id="SM00256"/>
    </source>
</evidence>
<dbReference type="InterPro" id="IPR050942">
    <property type="entry name" value="F-box_BR-signaling"/>
</dbReference>
<organism evidence="2 3">
    <name type="scientific">Carex littledalei</name>
    <dbReference type="NCBI Taxonomy" id="544730"/>
    <lineage>
        <taxon>Eukaryota</taxon>
        <taxon>Viridiplantae</taxon>
        <taxon>Streptophyta</taxon>
        <taxon>Embryophyta</taxon>
        <taxon>Tracheophyta</taxon>
        <taxon>Spermatophyta</taxon>
        <taxon>Magnoliopsida</taxon>
        <taxon>Liliopsida</taxon>
        <taxon>Poales</taxon>
        <taxon>Cyperaceae</taxon>
        <taxon>Cyperoideae</taxon>
        <taxon>Cariceae</taxon>
        <taxon>Carex</taxon>
        <taxon>Carex subgen. Euthyceras</taxon>
    </lineage>
</organism>
<dbReference type="Proteomes" id="UP000623129">
    <property type="component" value="Unassembled WGS sequence"/>
</dbReference>
<comment type="caution">
    <text evidence="2">The sequence shown here is derived from an EMBL/GenBank/DDBJ whole genome shotgun (WGS) entry which is preliminary data.</text>
</comment>
<gene>
    <name evidence="2" type="ORF">FCM35_KLT16211</name>
</gene>
<feature type="domain" description="F-box" evidence="1">
    <location>
        <begin position="9"/>
        <end position="49"/>
    </location>
</feature>
<dbReference type="OrthoDB" id="1023001at2759"/>
<dbReference type="SUPFAM" id="SSF81383">
    <property type="entry name" value="F-box domain"/>
    <property type="match status" value="1"/>
</dbReference>
<dbReference type="SMART" id="SM00256">
    <property type="entry name" value="FBOX"/>
    <property type="match status" value="1"/>
</dbReference>
<keyword evidence="3" id="KW-1185">Reference proteome</keyword>
<dbReference type="AlphaFoldDB" id="A0A833VSM0"/>
<accession>A0A833VSM0</accession>
<dbReference type="InterPro" id="IPR005174">
    <property type="entry name" value="KIB1-4_b-propeller"/>
</dbReference>
<sequence length="355" mass="39829">MANPDWACFPPDLLLLILKNLPSPSDFVSFHCVCKGWRSAARQSDGSSSLPLLLDQHVFHDTRHLHFYSPFSIESRSIRIPKVGTKWVAGLSQGYLIAFDKVDFSLSLFNPFTQHSISLPPMAIEPFKLSSFRPYLLQNKETVVISHLNQRVLKLGCCKVGGQDWSFVSCKVGANGGGNVYYQGIYYVNDSAEGPTMVIDPATSDVLFTISPPEERIPHLNSWKNSKGFDYLVESRMGLLRIFRPYDVFESFKNCNFDIHQLVNKDGSFRWVKVGSIGDSIVFLDKFNGICASTDGVGGMRGNCIYFTKYRLDGIYGWRGILCRYDIASGDTVALPHCLETRGSWFVPSLATIPY</sequence>
<dbReference type="Pfam" id="PF00646">
    <property type="entry name" value="F-box"/>
    <property type="match status" value="1"/>
</dbReference>
<evidence type="ECO:0000313" key="2">
    <source>
        <dbReference type="EMBL" id="KAF3340440.1"/>
    </source>
</evidence>
<dbReference type="InterPro" id="IPR036047">
    <property type="entry name" value="F-box-like_dom_sf"/>
</dbReference>
<reference evidence="2" key="1">
    <citation type="submission" date="2020-01" db="EMBL/GenBank/DDBJ databases">
        <title>Genome sequence of Kobresia littledalei, the first chromosome-level genome in the family Cyperaceae.</title>
        <authorList>
            <person name="Qu G."/>
        </authorList>
    </citation>
    <scope>NUCLEOTIDE SEQUENCE</scope>
    <source>
        <strain evidence="2">C.B.Clarke</strain>
        <tissue evidence="2">Leaf</tissue>
    </source>
</reference>
<dbReference type="InterPro" id="IPR001810">
    <property type="entry name" value="F-box_dom"/>
</dbReference>